<keyword evidence="2" id="KW-0489">Methyltransferase</keyword>
<dbReference type="AlphaFoldDB" id="A0A556MPU1"/>
<comment type="caution">
    <text evidence="2">The sequence shown here is derived from an EMBL/GenBank/DDBJ whole genome shotgun (WGS) entry which is preliminary data.</text>
</comment>
<feature type="domain" description="Methyltransferase type 11" evidence="1">
    <location>
        <begin position="52"/>
        <end position="149"/>
    </location>
</feature>
<evidence type="ECO:0000259" key="1">
    <source>
        <dbReference type="Pfam" id="PF08241"/>
    </source>
</evidence>
<reference evidence="2 3" key="1">
    <citation type="submission" date="2019-07" db="EMBL/GenBank/DDBJ databases">
        <authorList>
            <person name="Huq M.A."/>
        </authorList>
    </citation>
    <scope>NUCLEOTIDE SEQUENCE [LARGE SCALE GENOMIC DNA]</scope>
    <source>
        <strain evidence="2 3">MAH-3</strain>
    </source>
</reference>
<dbReference type="RefSeq" id="WP_144333573.1">
    <property type="nucleotide sequence ID" value="NZ_VLPL01000006.1"/>
</dbReference>
<dbReference type="InterPro" id="IPR013216">
    <property type="entry name" value="Methyltransf_11"/>
</dbReference>
<name>A0A556MPU1_9FLAO</name>
<dbReference type="Proteomes" id="UP000316008">
    <property type="component" value="Unassembled WGS sequence"/>
</dbReference>
<dbReference type="Gene3D" id="3.40.50.150">
    <property type="entry name" value="Vaccinia Virus protein VP39"/>
    <property type="match status" value="1"/>
</dbReference>
<accession>A0A556MPU1</accession>
<dbReference type="GO" id="GO:0032259">
    <property type="term" value="P:methylation"/>
    <property type="evidence" value="ECO:0007669"/>
    <property type="project" value="UniProtKB-KW"/>
</dbReference>
<dbReference type="EMBL" id="VLPL01000006">
    <property type="protein sequence ID" value="TSJ41940.1"/>
    <property type="molecule type" value="Genomic_DNA"/>
</dbReference>
<dbReference type="SUPFAM" id="SSF53335">
    <property type="entry name" value="S-adenosyl-L-methionine-dependent methyltransferases"/>
    <property type="match status" value="1"/>
</dbReference>
<gene>
    <name evidence="2" type="ORF">FO442_12680</name>
</gene>
<keyword evidence="2" id="KW-0808">Transferase</keyword>
<protein>
    <submittedName>
        <fullName evidence="2">Class I SAM-dependent methyltransferase</fullName>
    </submittedName>
</protein>
<evidence type="ECO:0000313" key="2">
    <source>
        <dbReference type="EMBL" id="TSJ41940.1"/>
    </source>
</evidence>
<sequence>MEKEQLIELASQLSHPSGEKGSEIAQMMNETNIGMTKNAIANLNLASNDSVLELGHGNAGHLEFLFSQCQSIDYTGLEISTLMNSEAQEKNQSFINAQKASFVLYEGGKMPFKKDQFDKCFTVNTLYFWESPLEVLSEFSRILKPKALFSLTFAHRSFMETLPFTPFGFTLYNPDEVLKLIEQSSFILNQEDSQVETVMTKTGDSVERQFSTFVLNNNK</sequence>
<dbReference type="InterPro" id="IPR029063">
    <property type="entry name" value="SAM-dependent_MTases_sf"/>
</dbReference>
<proteinExistence type="predicted"/>
<dbReference type="OrthoDB" id="9770553at2"/>
<dbReference type="GO" id="GO:0008757">
    <property type="term" value="F:S-adenosylmethionine-dependent methyltransferase activity"/>
    <property type="evidence" value="ECO:0007669"/>
    <property type="project" value="InterPro"/>
</dbReference>
<keyword evidence="3" id="KW-1185">Reference proteome</keyword>
<dbReference type="Pfam" id="PF08241">
    <property type="entry name" value="Methyltransf_11"/>
    <property type="match status" value="1"/>
</dbReference>
<evidence type="ECO:0000313" key="3">
    <source>
        <dbReference type="Proteomes" id="UP000316008"/>
    </source>
</evidence>
<organism evidence="2 3">
    <name type="scientific">Fluviicola chungangensis</name>
    <dbReference type="NCBI Taxonomy" id="2597671"/>
    <lineage>
        <taxon>Bacteria</taxon>
        <taxon>Pseudomonadati</taxon>
        <taxon>Bacteroidota</taxon>
        <taxon>Flavobacteriia</taxon>
        <taxon>Flavobacteriales</taxon>
        <taxon>Crocinitomicaceae</taxon>
        <taxon>Fluviicola</taxon>
    </lineage>
</organism>